<evidence type="ECO:0000256" key="6">
    <source>
        <dbReference type="ARBA" id="ARBA00022679"/>
    </source>
</evidence>
<feature type="domain" description="MalQ N-terminal beta-sandwich" evidence="11">
    <location>
        <begin position="52"/>
        <end position="126"/>
    </location>
</feature>
<dbReference type="PANTHER" id="PTHR32438:SF5">
    <property type="entry name" value="4-ALPHA-GLUCANOTRANSFERASE DPE1, CHLOROPLASTIC_AMYLOPLASTIC"/>
    <property type="match status" value="1"/>
</dbReference>
<evidence type="ECO:0000256" key="10">
    <source>
        <dbReference type="RuleBase" id="RU361207"/>
    </source>
</evidence>
<dbReference type="EMBL" id="MWUE01000005">
    <property type="protein sequence ID" value="OQP35618.1"/>
    <property type="molecule type" value="Genomic_DNA"/>
</dbReference>
<dbReference type="AlphaFoldDB" id="A0A1V9DP33"/>
<dbReference type="Pfam" id="PF02446">
    <property type="entry name" value="Glyco_hydro_77"/>
    <property type="match status" value="1"/>
</dbReference>
<keyword evidence="5 10" id="KW-0328">Glycosyltransferase</keyword>
<dbReference type="InterPro" id="IPR048458">
    <property type="entry name" value="MalQ_N"/>
</dbReference>
<evidence type="ECO:0000256" key="9">
    <source>
        <dbReference type="ARBA" id="ARBA00031501"/>
    </source>
</evidence>
<dbReference type="PANTHER" id="PTHR32438">
    <property type="entry name" value="4-ALPHA-GLUCANOTRANSFERASE DPE1, CHLOROPLASTIC/AMYLOPLASTIC"/>
    <property type="match status" value="1"/>
</dbReference>
<comment type="catalytic activity">
    <reaction evidence="1 10">
        <text>Transfers a segment of a (1-&gt;4)-alpha-D-glucan to a new position in an acceptor, which may be glucose or a (1-&gt;4)-alpha-D-glucan.</text>
        <dbReference type="EC" id="2.4.1.25"/>
    </reaction>
</comment>
<organism evidence="12 13">
    <name type="scientific">Pantoea latae</name>
    <dbReference type="NCBI Taxonomy" id="1964541"/>
    <lineage>
        <taxon>Bacteria</taxon>
        <taxon>Pseudomonadati</taxon>
        <taxon>Pseudomonadota</taxon>
        <taxon>Gammaproteobacteria</taxon>
        <taxon>Enterobacterales</taxon>
        <taxon>Erwiniaceae</taxon>
        <taxon>Pantoea</taxon>
    </lineage>
</organism>
<evidence type="ECO:0000256" key="7">
    <source>
        <dbReference type="ARBA" id="ARBA00023277"/>
    </source>
</evidence>
<evidence type="ECO:0000256" key="5">
    <source>
        <dbReference type="ARBA" id="ARBA00022676"/>
    </source>
</evidence>
<keyword evidence="13" id="KW-1185">Reference proteome</keyword>
<dbReference type="RefSeq" id="WP_081136539.1">
    <property type="nucleotide sequence ID" value="NZ_MWUE01000005.1"/>
</dbReference>
<evidence type="ECO:0000313" key="12">
    <source>
        <dbReference type="EMBL" id="OQP35618.1"/>
    </source>
</evidence>
<reference evidence="12 13" key="1">
    <citation type="submission" date="2017-02" db="EMBL/GenBank/DDBJ databases">
        <title>Whole genome shotgun sequence of Pantoea agglomerans strain AS1 isolated from a cycad, Zamia floridana in Central Florida, USA.</title>
        <authorList>
            <person name="Lata P."/>
            <person name="Govindarajan S."/>
            <person name="Qi F."/>
            <person name="Li J.-L."/>
            <person name="Maurya S.K."/>
            <person name="Sahoo M.K."/>
        </authorList>
    </citation>
    <scope>NUCLEOTIDE SEQUENCE [LARGE SCALE GENOMIC DNA]</scope>
    <source>
        <strain evidence="12 13">AS1</strain>
    </source>
</reference>
<protein>
    <recommendedName>
        <fullName evidence="4 10">4-alpha-glucanotransferase</fullName>
        <ecNumber evidence="3 10">2.4.1.25</ecNumber>
    </recommendedName>
    <alternativeName>
        <fullName evidence="8 10">Amylomaltase</fullName>
    </alternativeName>
    <alternativeName>
        <fullName evidence="9 10">Disproportionating enzyme</fullName>
    </alternativeName>
</protein>
<name>A0A1V9DP33_9GAMM</name>
<evidence type="ECO:0000256" key="8">
    <source>
        <dbReference type="ARBA" id="ARBA00031423"/>
    </source>
</evidence>
<dbReference type="GO" id="GO:0004134">
    <property type="term" value="F:4-alpha-glucanotransferase activity"/>
    <property type="evidence" value="ECO:0007669"/>
    <property type="project" value="UniProtKB-EC"/>
</dbReference>
<dbReference type="Gene3D" id="3.20.20.80">
    <property type="entry name" value="Glycosidases"/>
    <property type="match status" value="1"/>
</dbReference>
<dbReference type="InterPro" id="IPR017853">
    <property type="entry name" value="GH"/>
</dbReference>
<keyword evidence="7 10" id="KW-0119">Carbohydrate metabolism</keyword>
<dbReference type="NCBIfam" id="NF008274">
    <property type="entry name" value="PRK11052.1"/>
    <property type="match status" value="1"/>
</dbReference>
<dbReference type="EC" id="2.4.1.25" evidence="3 10"/>
<dbReference type="Proteomes" id="UP000192769">
    <property type="component" value="Unassembled WGS sequence"/>
</dbReference>
<gene>
    <name evidence="12" type="ORF">B2J69_03720</name>
</gene>
<comment type="similarity">
    <text evidence="2 10">Belongs to the disproportionating enzyme family.</text>
</comment>
<dbReference type="GO" id="GO:0005975">
    <property type="term" value="P:carbohydrate metabolic process"/>
    <property type="evidence" value="ECO:0007669"/>
    <property type="project" value="InterPro"/>
</dbReference>
<dbReference type="OrthoDB" id="9763489at2"/>
<dbReference type="InterPro" id="IPR003385">
    <property type="entry name" value="Glyco_hydro_77"/>
</dbReference>
<evidence type="ECO:0000256" key="2">
    <source>
        <dbReference type="ARBA" id="ARBA00005684"/>
    </source>
</evidence>
<keyword evidence="6 10" id="KW-0808">Transferase</keyword>
<evidence type="ECO:0000256" key="1">
    <source>
        <dbReference type="ARBA" id="ARBA00000439"/>
    </source>
</evidence>
<comment type="caution">
    <text evidence="12">The sequence shown here is derived from an EMBL/GenBank/DDBJ whole genome shotgun (WGS) entry which is preliminary data.</text>
</comment>
<evidence type="ECO:0000256" key="4">
    <source>
        <dbReference type="ARBA" id="ARBA00020295"/>
    </source>
</evidence>
<sequence length="691" mass="77203">MKESALDRAAVAAGISLTYTNAKGEPEAISDDTKTALLAVMGDARQEKGAPLPPVQVFSGGAARQLEPQGRGRYQWRLRSEKGREFSGELEAGEPFTLPSPLGHGYHQLTLSKGKKAWQTRIILTPRRCWLPAPLRNGEKRWGALVQLYTVRSADNWGIGDFGDLQQLLEQVARQGGDFVGLNPLHALYPATPDFASPYSPSSRRWLNIIYISVAQLEDFQNSAAAQKWWSAAKTQRALAKARDSEFVDYAAVMALKLAALRHAWAQFSQRAEEDAQRQAFADFVRDGGDSLRYQAAYDGLQAERRAEDDQAWGWPAWPESWRSSQSPEVQRWCETHQEEIAFWQWLQWLAQTQFAQCWARSQALNMTVGLYRDLAVGVAEGSAETWHDPELYRLEASVGAPPDRLGPLGQNWGLPPMDPHVMRARGYQPFIDMLRANMRDCGALRIDHVMALLRLWWVPKGETADKGAYVSYPVQDLLGVLALESQRHRCMVIGEDLGTVPPEIVGLLRASGVFSWKVMWFEQQRDGRYRLPGDYPRQSIASASTHDLPTLSGFWNAGDFALGEKLKLYPGKAVLQSLHEQRAKQKQALLDALHQAGAMPARSARQAEKLEMTPALNLAMHKFLAATGSALLGLQPEDWIGMTTPVNVPGTVDQYPNWRRKLTQPLETIFADKAVVKLLKAVSQTRKGES</sequence>
<evidence type="ECO:0000259" key="11">
    <source>
        <dbReference type="Pfam" id="PF21226"/>
    </source>
</evidence>
<evidence type="ECO:0000256" key="3">
    <source>
        <dbReference type="ARBA" id="ARBA00012560"/>
    </source>
</evidence>
<proteinExistence type="inferred from homology"/>
<accession>A0A1V9DP33</accession>
<dbReference type="SUPFAM" id="SSF51445">
    <property type="entry name" value="(Trans)glycosidases"/>
    <property type="match status" value="1"/>
</dbReference>
<dbReference type="NCBIfam" id="TIGR00217">
    <property type="entry name" value="malQ"/>
    <property type="match status" value="1"/>
</dbReference>
<dbReference type="Pfam" id="PF21226">
    <property type="entry name" value="MalQ_N"/>
    <property type="match status" value="1"/>
</dbReference>
<evidence type="ECO:0000313" key="13">
    <source>
        <dbReference type="Proteomes" id="UP000192769"/>
    </source>
</evidence>